<dbReference type="AlphaFoldDB" id="A0A4U0TMM7"/>
<protein>
    <submittedName>
        <fullName evidence="2">Uncharacterized protein</fullName>
    </submittedName>
</protein>
<feature type="compositionally biased region" description="Polar residues" evidence="1">
    <location>
        <begin position="11"/>
        <end position="24"/>
    </location>
</feature>
<feature type="compositionally biased region" description="Basic and acidic residues" evidence="1">
    <location>
        <begin position="31"/>
        <end position="42"/>
    </location>
</feature>
<feature type="compositionally biased region" description="Acidic residues" evidence="1">
    <location>
        <begin position="86"/>
        <end position="97"/>
    </location>
</feature>
<feature type="compositionally biased region" description="Acidic residues" evidence="1">
    <location>
        <begin position="123"/>
        <end position="136"/>
    </location>
</feature>
<feature type="region of interest" description="Disordered" evidence="1">
    <location>
        <begin position="1"/>
        <end position="163"/>
    </location>
</feature>
<evidence type="ECO:0000256" key="1">
    <source>
        <dbReference type="SAM" id="MobiDB-lite"/>
    </source>
</evidence>
<keyword evidence="3" id="KW-1185">Reference proteome</keyword>
<organism evidence="2 3">
    <name type="scientific">Salinomyces thailandicus</name>
    <dbReference type="NCBI Taxonomy" id="706561"/>
    <lineage>
        <taxon>Eukaryota</taxon>
        <taxon>Fungi</taxon>
        <taxon>Dikarya</taxon>
        <taxon>Ascomycota</taxon>
        <taxon>Pezizomycotina</taxon>
        <taxon>Dothideomycetes</taxon>
        <taxon>Dothideomycetidae</taxon>
        <taxon>Mycosphaerellales</taxon>
        <taxon>Teratosphaeriaceae</taxon>
        <taxon>Salinomyces</taxon>
    </lineage>
</organism>
<feature type="compositionally biased region" description="Low complexity" evidence="1">
    <location>
        <begin position="56"/>
        <end position="68"/>
    </location>
</feature>
<proteinExistence type="predicted"/>
<accession>A0A4U0TMM7</accession>
<evidence type="ECO:0000313" key="3">
    <source>
        <dbReference type="Proteomes" id="UP000308549"/>
    </source>
</evidence>
<dbReference type="EMBL" id="NAJL01000059">
    <property type="protein sequence ID" value="TKA23204.1"/>
    <property type="molecule type" value="Genomic_DNA"/>
</dbReference>
<reference evidence="2 3" key="1">
    <citation type="submission" date="2017-03" db="EMBL/GenBank/DDBJ databases">
        <title>Genomes of endolithic fungi from Antarctica.</title>
        <authorList>
            <person name="Coleine C."/>
            <person name="Masonjones S."/>
            <person name="Stajich J.E."/>
        </authorList>
    </citation>
    <scope>NUCLEOTIDE SEQUENCE [LARGE SCALE GENOMIC DNA]</scope>
    <source>
        <strain evidence="2 3">CCFEE 6315</strain>
    </source>
</reference>
<gene>
    <name evidence="2" type="ORF">B0A50_07597</name>
</gene>
<sequence>MPSSRPPLAPKSTNGQKRSSNGNGQPRKKARFESREEIEVRDAAPQPLAGRLKKPAATAQRASAASSRPGNAQPAKWRKVSFQKPEEEEDKDDDDEDRGVPLPLIRRKPLSRSARSALANADEHEDSDDDRDDDEGGAPLRQRGPARLPVDSDDGDDKPVVARRARLVQKTIGRMHKVISTGD</sequence>
<dbReference type="Proteomes" id="UP000308549">
    <property type="component" value="Unassembled WGS sequence"/>
</dbReference>
<name>A0A4U0TMM7_9PEZI</name>
<evidence type="ECO:0000313" key="2">
    <source>
        <dbReference type="EMBL" id="TKA23204.1"/>
    </source>
</evidence>
<comment type="caution">
    <text evidence="2">The sequence shown here is derived from an EMBL/GenBank/DDBJ whole genome shotgun (WGS) entry which is preliminary data.</text>
</comment>